<evidence type="ECO:0000313" key="1">
    <source>
        <dbReference type="EMBL" id="MEQ2317028.1"/>
    </source>
</evidence>
<organism evidence="1 2">
    <name type="scientific">Ameca splendens</name>
    <dbReference type="NCBI Taxonomy" id="208324"/>
    <lineage>
        <taxon>Eukaryota</taxon>
        <taxon>Metazoa</taxon>
        <taxon>Chordata</taxon>
        <taxon>Craniata</taxon>
        <taxon>Vertebrata</taxon>
        <taxon>Euteleostomi</taxon>
        <taxon>Actinopterygii</taxon>
        <taxon>Neopterygii</taxon>
        <taxon>Teleostei</taxon>
        <taxon>Neoteleostei</taxon>
        <taxon>Acanthomorphata</taxon>
        <taxon>Ovalentaria</taxon>
        <taxon>Atherinomorphae</taxon>
        <taxon>Cyprinodontiformes</taxon>
        <taxon>Goodeidae</taxon>
        <taxon>Ameca</taxon>
    </lineage>
</organism>
<keyword evidence="2" id="KW-1185">Reference proteome</keyword>
<sequence>MALKQRKSKAGGFLRAQRGAEAVCVGCVFEALCENVSYCLRLEVRSKLCVFMHAHKIVGPLVAEYGTICTLLDDTVPLQWHRPFCIQDSRSYISHRALRLM</sequence>
<dbReference type="EMBL" id="JAHRIP010091894">
    <property type="protein sequence ID" value="MEQ2317028.1"/>
    <property type="molecule type" value="Genomic_DNA"/>
</dbReference>
<gene>
    <name evidence="1" type="ORF">AMECASPLE_038611</name>
</gene>
<accession>A0ABV1AHZ8</accession>
<comment type="caution">
    <text evidence="1">The sequence shown here is derived from an EMBL/GenBank/DDBJ whole genome shotgun (WGS) entry which is preliminary data.</text>
</comment>
<protein>
    <submittedName>
        <fullName evidence="1">Uncharacterized protein</fullName>
    </submittedName>
</protein>
<evidence type="ECO:0000313" key="2">
    <source>
        <dbReference type="Proteomes" id="UP001469553"/>
    </source>
</evidence>
<reference evidence="1 2" key="1">
    <citation type="submission" date="2021-06" db="EMBL/GenBank/DDBJ databases">
        <authorList>
            <person name="Palmer J.M."/>
        </authorList>
    </citation>
    <scope>NUCLEOTIDE SEQUENCE [LARGE SCALE GENOMIC DNA]</scope>
    <source>
        <strain evidence="1 2">AS_MEX2019</strain>
        <tissue evidence="1">Muscle</tissue>
    </source>
</reference>
<dbReference type="Proteomes" id="UP001469553">
    <property type="component" value="Unassembled WGS sequence"/>
</dbReference>
<name>A0ABV1AHZ8_9TELE</name>
<proteinExistence type="predicted"/>